<dbReference type="Gene3D" id="3.40.462.20">
    <property type="match status" value="1"/>
</dbReference>
<gene>
    <name evidence="1" type="ORF">IMSHALPRED_001048</name>
</gene>
<accession>A0A8H3J0Y5</accession>
<reference evidence="1" key="1">
    <citation type="submission" date="2021-03" db="EMBL/GenBank/DDBJ databases">
        <authorList>
            <person name="Tagirdzhanova G."/>
        </authorList>
    </citation>
    <scope>NUCLEOTIDE SEQUENCE</scope>
</reference>
<dbReference type="AlphaFoldDB" id="A0A8H3J0Y5"/>
<name>A0A8H3J0Y5_9LECA</name>
<keyword evidence="2" id="KW-1185">Reference proteome</keyword>
<protein>
    <submittedName>
        <fullName evidence="1">Uncharacterized protein</fullName>
    </submittedName>
</protein>
<sequence>MGRTVPYSKTTELPAAMKMSSHNRYAASSAYMDWPLDEKLVQLIFERFQAAVSKHGKEVMPSACIVDLRDYRKVASVPVNEMAYASRHDTAIIVPDYRWVDSKMDETMREEAREITAFVRDKLQEMRVAADVQDDG</sequence>
<evidence type="ECO:0000313" key="1">
    <source>
        <dbReference type="EMBL" id="CAF9938676.1"/>
    </source>
</evidence>
<dbReference type="OrthoDB" id="415825at2759"/>
<organism evidence="1 2">
    <name type="scientific">Imshaugia aleurites</name>
    <dbReference type="NCBI Taxonomy" id="172621"/>
    <lineage>
        <taxon>Eukaryota</taxon>
        <taxon>Fungi</taxon>
        <taxon>Dikarya</taxon>
        <taxon>Ascomycota</taxon>
        <taxon>Pezizomycotina</taxon>
        <taxon>Lecanoromycetes</taxon>
        <taxon>OSLEUM clade</taxon>
        <taxon>Lecanoromycetidae</taxon>
        <taxon>Lecanorales</taxon>
        <taxon>Lecanorineae</taxon>
        <taxon>Parmeliaceae</taxon>
        <taxon>Imshaugia</taxon>
    </lineage>
</organism>
<dbReference type="Proteomes" id="UP000664534">
    <property type="component" value="Unassembled WGS sequence"/>
</dbReference>
<comment type="caution">
    <text evidence="1">The sequence shown here is derived from an EMBL/GenBank/DDBJ whole genome shotgun (WGS) entry which is preliminary data.</text>
</comment>
<dbReference type="EMBL" id="CAJPDT010000110">
    <property type="protein sequence ID" value="CAF9938676.1"/>
    <property type="molecule type" value="Genomic_DNA"/>
</dbReference>
<proteinExistence type="predicted"/>
<evidence type="ECO:0000313" key="2">
    <source>
        <dbReference type="Proteomes" id="UP000664534"/>
    </source>
</evidence>